<dbReference type="PANTHER" id="PTHR30480:SF13">
    <property type="entry name" value="BETA-HEXOSAMINIDASE"/>
    <property type="match status" value="1"/>
</dbReference>
<feature type="chain" id="PRO_5026656436" description="beta-N-acetylhexosaminidase" evidence="6">
    <location>
        <begin position="29"/>
        <end position="465"/>
    </location>
</feature>
<dbReference type="GO" id="GO:0004563">
    <property type="term" value="F:beta-N-acetylhexosaminidase activity"/>
    <property type="evidence" value="ECO:0007669"/>
    <property type="project" value="UniProtKB-EC"/>
</dbReference>
<feature type="signal peptide" evidence="6">
    <location>
        <begin position="1"/>
        <end position="28"/>
    </location>
</feature>
<keyword evidence="6" id="KW-0732">Signal</keyword>
<name>A0A6P1XYQ2_9SPIR</name>
<comment type="similarity">
    <text evidence="2">Belongs to the glycosyl hydrolase 3 family.</text>
</comment>
<dbReference type="GO" id="GO:0009254">
    <property type="term" value="P:peptidoglycan turnover"/>
    <property type="evidence" value="ECO:0007669"/>
    <property type="project" value="TreeGrafter"/>
</dbReference>
<dbReference type="AlphaFoldDB" id="A0A6P1XYQ2"/>
<proteinExistence type="inferred from homology"/>
<dbReference type="Gene3D" id="3.20.20.300">
    <property type="entry name" value="Glycoside hydrolase, family 3, N-terminal domain"/>
    <property type="match status" value="1"/>
</dbReference>
<dbReference type="Proteomes" id="UP000464374">
    <property type="component" value="Chromosome"/>
</dbReference>
<dbReference type="SUPFAM" id="SSF51445">
    <property type="entry name" value="(Trans)glycosidases"/>
    <property type="match status" value="1"/>
</dbReference>
<protein>
    <recommendedName>
        <fullName evidence="3">beta-N-acetylhexosaminidase</fullName>
        <ecNumber evidence="3">3.2.1.52</ecNumber>
    </recommendedName>
</protein>
<sequence length="465" mass="49385">MLSLKQICCSCCMTAAAVFFFTIPALFAQPFAALLQAASLSTQTAPTSAQNGSSPEYTGKRAVLSRNLAVSTAAPEHTASSQNEEALRAVVSQLSLEEKAAQVLMVNIAGSKTADAKSIASFKGTAPGAVLLFGYNIADTPQAVTDFLESAVQGFQEAARRSGHIFIPPLFALDNEGGTVYRTRRITAPLPAAEEIAKRFSVEETEELYRLLGQQMRELGLHLNLAPVAEAGSEDVSAALGTRTFSPDPEQAGQYAAAAVRGMQGAGILATVKHFPGNGTADLHKGAAELTVDYDTFLSRYCSVFRPSITDGAAAVLISHITVPAIEAVPFCFSAKGIALLRNALGFSGLIITDDIAMQALNRNGASPEENAVRAIAAGCDMVMCSLSKIYPLIEAIAEKARTDTAFAKRLDEAVLHVLTAKQKVKLIDTSKPIATNDFFILHTPDWEKFRHAKEAAAVYGKATR</sequence>
<evidence type="ECO:0000256" key="3">
    <source>
        <dbReference type="ARBA" id="ARBA00012663"/>
    </source>
</evidence>
<dbReference type="GO" id="GO:0005975">
    <property type="term" value="P:carbohydrate metabolic process"/>
    <property type="evidence" value="ECO:0007669"/>
    <property type="project" value="InterPro"/>
</dbReference>
<dbReference type="PANTHER" id="PTHR30480">
    <property type="entry name" value="BETA-HEXOSAMINIDASE-RELATED"/>
    <property type="match status" value="1"/>
</dbReference>
<dbReference type="InterPro" id="IPR050226">
    <property type="entry name" value="NagZ_Beta-hexosaminidase"/>
</dbReference>
<dbReference type="InterPro" id="IPR017853">
    <property type="entry name" value="GH"/>
</dbReference>
<dbReference type="InterPro" id="IPR036962">
    <property type="entry name" value="Glyco_hydro_3_N_sf"/>
</dbReference>
<accession>A0A6P1XYQ2</accession>
<dbReference type="Pfam" id="PF00933">
    <property type="entry name" value="Glyco_hydro_3"/>
    <property type="match status" value="1"/>
</dbReference>
<evidence type="ECO:0000313" key="9">
    <source>
        <dbReference type="Proteomes" id="UP000464374"/>
    </source>
</evidence>
<evidence type="ECO:0000313" key="8">
    <source>
        <dbReference type="EMBL" id="QHX42374.1"/>
    </source>
</evidence>
<reference evidence="8 9" key="1">
    <citation type="submission" date="2020-01" db="EMBL/GenBank/DDBJ databases">
        <title>Complete genome sequence of a human oral phylogroup 1 Treponema sp. strain ATCC 700766, originally isolated from periodontitis dental plaque.</title>
        <authorList>
            <person name="Chan Y."/>
            <person name="Huo Y.-B."/>
            <person name="Yu X.-L."/>
            <person name="Zeng H."/>
            <person name="Leung W.-K."/>
            <person name="Watt R.M."/>
        </authorList>
    </citation>
    <scope>NUCLEOTIDE SEQUENCE [LARGE SCALE GENOMIC DNA]</scope>
    <source>
        <strain evidence="8 9">OMZ 804</strain>
    </source>
</reference>
<gene>
    <name evidence="8" type="ORF">GWP43_01715</name>
</gene>
<evidence type="ECO:0000256" key="1">
    <source>
        <dbReference type="ARBA" id="ARBA00001231"/>
    </source>
</evidence>
<evidence type="ECO:0000256" key="5">
    <source>
        <dbReference type="ARBA" id="ARBA00023295"/>
    </source>
</evidence>
<keyword evidence="4 8" id="KW-0378">Hydrolase</keyword>
<evidence type="ECO:0000256" key="2">
    <source>
        <dbReference type="ARBA" id="ARBA00005336"/>
    </source>
</evidence>
<dbReference type="KEGG" id="trz:GWP43_01715"/>
<dbReference type="InterPro" id="IPR001764">
    <property type="entry name" value="Glyco_hydro_3_N"/>
</dbReference>
<organism evidence="8 9">
    <name type="scientific">Treponema vincentii</name>
    <dbReference type="NCBI Taxonomy" id="69710"/>
    <lineage>
        <taxon>Bacteria</taxon>
        <taxon>Pseudomonadati</taxon>
        <taxon>Spirochaetota</taxon>
        <taxon>Spirochaetia</taxon>
        <taxon>Spirochaetales</taxon>
        <taxon>Treponemataceae</taxon>
        <taxon>Treponema</taxon>
    </lineage>
</organism>
<comment type="catalytic activity">
    <reaction evidence="1">
        <text>Hydrolysis of terminal non-reducing N-acetyl-D-hexosamine residues in N-acetyl-beta-D-hexosaminides.</text>
        <dbReference type="EC" id="3.2.1.52"/>
    </reaction>
</comment>
<evidence type="ECO:0000259" key="7">
    <source>
        <dbReference type="Pfam" id="PF00933"/>
    </source>
</evidence>
<evidence type="ECO:0000256" key="4">
    <source>
        <dbReference type="ARBA" id="ARBA00022801"/>
    </source>
</evidence>
<dbReference type="EMBL" id="CP048020">
    <property type="protein sequence ID" value="QHX42374.1"/>
    <property type="molecule type" value="Genomic_DNA"/>
</dbReference>
<dbReference type="EC" id="3.2.1.52" evidence="3"/>
<keyword evidence="5" id="KW-0326">Glycosidase</keyword>
<feature type="domain" description="Glycoside hydrolase family 3 N-terminal" evidence="7">
    <location>
        <begin position="96"/>
        <end position="420"/>
    </location>
</feature>
<evidence type="ECO:0000256" key="6">
    <source>
        <dbReference type="SAM" id="SignalP"/>
    </source>
</evidence>